<reference evidence="6" key="1">
    <citation type="journal article" date="2021" name="Open Biol.">
        <title>Shared evolutionary footprints suggest mitochondrial oxidative damage underlies multiple complex I losses in fungi.</title>
        <authorList>
            <person name="Schikora-Tamarit M.A."/>
            <person name="Marcet-Houben M."/>
            <person name="Nosek J."/>
            <person name="Gabaldon T."/>
        </authorList>
    </citation>
    <scope>NUCLEOTIDE SEQUENCE</scope>
    <source>
        <strain evidence="6">NCAIM Y.01608</strain>
    </source>
</reference>
<dbReference type="GO" id="GO:0032258">
    <property type="term" value="P:cytoplasm to vacuole targeting by the Cvt pathway"/>
    <property type="evidence" value="ECO:0007669"/>
    <property type="project" value="EnsemblFungi"/>
</dbReference>
<evidence type="ECO:0000256" key="4">
    <source>
        <dbReference type="SAM" id="MobiDB-lite"/>
    </source>
</evidence>
<dbReference type="GO" id="GO:0035542">
    <property type="term" value="P:regulation of SNARE complex assembly"/>
    <property type="evidence" value="ECO:0007669"/>
    <property type="project" value="EnsemblFungi"/>
</dbReference>
<evidence type="ECO:0000313" key="6">
    <source>
        <dbReference type="EMBL" id="KAH3659368.1"/>
    </source>
</evidence>
<feature type="region of interest" description="Disordered" evidence="4">
    <location>
        <begin position="1"/>
        <end position="52"/>
    </location>
</feature>
<evidence type="ECO:0000259" key="5">
    <source>
        <dbReference type="Pfam" id="PF23411"/>
    </source>
</evidence>
<dbReference type="Proteomes" id="UP000788993">
    <property type="component" value="Unassembled WGS sequence"/>
</dbReference>
<keyword evidence="2" id="KW-0653">Protein transport</keyword>
<comment type="caution">
    <text evidence="6">The sequence shown here is derived from an EMBL/GenBank/DDBJ whole genome shotgun (WGS) entry which is preliminary data.</text>
</comment>
<dbReference type="GO" id="GO:0009267">
    <property type="term" value="P:cellular response to starvation"/>
    <property type="evidence" value="ECO:0007669"/>
    <property type="project" value="TreeGrafter"/>
</dbReference>
<dbReference type="GO" id="GO:0030897">
    <property type="term" value="C:HOPS complex"/>
    <property type="evidence" value="ECO:0007669"/>
    <property type="project" value="EnsemblFungi"/>
</dbReference>
<dbReference type="Pfam" id="PF23556">
    <property type="entry name" value="TPR_Vps41"/>
    <property type="match status" value="1"/>
</dbReference>
<reference evidence="6" key="2">
    <citation type="submission" date="2021-01" db="EMBL/GenBank/DDBJ databases">
        <authorList>
            <person name="Schikora-Tamarit M.A."/>
        </authorList>
    </citation>
    <scope>NUCLEOTIDE SEQUENCE</scope>
    <source>
        <strain evidence="6">NCAIM Y.01608</strain>
    </source>
</reference>
<organism evidence="6 7">
    <name type="scientific">Ogataea polymorpha</name>
    <dbReference type="NCBI Taxonomy" id="460523"/>
    <lineage>
        <taxon>Eukaryota</taxon>
        <taxon>Fungi</taxon>
        <taxon>Dikarya</taxon>
        <taxon>Ascomycota</taxon>
        <taxon>Saccharomycotina</taxon>
        <taxon>Pichiomycetes</taxon>
        <taxon>Pichiales</taxon>
        <taxon>Pichiaceae</taxon>
        <taxon>Ogataea</taxon>
    </lineage>
</organism>
<keyword evidence="7" id="KW-1185">Reference proteome</keyword>
<dbReference type="InterPro" id="IPR036322">
    <property type="entry name" value="WD40_repeat_dom_sf"/>
</dbReference>
<dbReference type="PANTHER" id="PTHR12616">
    <property type="entry name" value="VACUOLAR PROTEIN SORTING VPS41"/>
    <property type="match status" value="1"/>
</dbReference>
<feature type="domain" description="Vps41 beta-propeller" evidence="5">
    <location>
        <begin position="56"/>
        <end position="379"/>
    </location>
</feature>
<accession>A0A1B7SK47</accession>
<dbReference type="GO" id="GO:0099022">
    <property type="term" value="P:vesicle tethering"/>
    <property type="evidence" value="ECO:0007669"/>
    <property type="project" value="EnsemblFungi"/>
</dbReference>
<dbReference type="GO" id="GO:0042144">
    <property type="term" value="P:vacuole fusion, non-autophagic"/>
    <property type="evidence" value="ECO:0007669"/>
    <property type="project" value="EnsemblFungi"/>
</dbReference>
<dbReference type="PROSITE" id="PS50236">
    <property type="entry name" value="CHCR"/>
    <property type="match status" value="1"/>
</dbReference>
<dbReference type="InterPro" id="IPR011990">
    <property type="entry name" value="TPR-like_helical_dom_sf"/>
</dbReference>
<dbReference type="GO" id="GO:0005770">
    <property type="term" value="C:late endosome"/>
    <property type="evidence" value="ECO:0007669"/>
    <property type="project" value="TreeGrafter"/>
</dbReference>
<dbReference type="Gene3D" id="1.25.40.10">
    <property type="entry name" value="Tetratricopeptide repeat domain"/>
    <property type="match status" value="1"/>
</dbReference>
<dbReference type="InterPro" id="IPR015943">
    <property type="entry name" value="WD40/YVTN_repeat-like_dom_sf"/>
</dbReference>
<dbReference type="GO" id="GO:0031267">
    <property type="term" value="F:small GTPase binding"/>
    <property type="evidence" value="ECO:0007669"/>
    <property type="project" value="EnsemblFungi"/>
</dbReference>
<dbReference type="InterPro" id="IPR057780">
    <property type="entry name" value="Beta-prop_Vps41"/>
</dbReference>
<evidence type="ECO:0000313" key="7">
    <source>
        <dbReference type="Proteomes" id="UP000788993"/>
    </source>
</evidence>
<sequence>MGSSFNDEIVDTSADIGSIESTEDHQEVEGGTENGSIDLKDPSEAASTESLEPPKLKYSRLNKLPARFFTKDAVSCCYFHEKVFIFATHSGFVHLTRPDFTPLRTMKIQRSSILSLHSEGEYFAAGSIDGTVVIGSVADDKDIIAYDFKRPIHAVALDKNYKTSKLFISGGTSGNVVFSSRNWLGQRQDTIVDGGSGAITMIQTINDLVIWTNDSGITVAQIPTKTVIFHETLPKSFPRPEMFWPRFHQTDTERFLIGWVNHVWSFKISVSNSGSSIISSAASSFRSADKKVTLEHHVILEDTLIAGISVFNDDLLILNYVPNNEPPELKLVHQITFEEISVDQVAMNRRTNLGLNDYHLYQHESQWFLVSADDCIVVQPYGLHDQLTWYTARGEYLEAWKISELWLARDQRLDIAERHMEKLVAEERWQQAGEFLDEMLALAGDEEPEYVQRVACCWNKWIARFSDAGHTDLLVDRVPCVPVGDHLVSSRHYNSILEQLVERQEFSKVLSLVEKWDHSIFDAETLRDRLAEELEEIGEQEASVRRLIVDLSIELDEMEKCIDHLIWLKDPDTMQFLDEHHLLLSNINQLPAIVTLSAAGRPLTAENLATAVAILVKNSHEILPRQIVDALDAAGLDYVSFLYLDALAANDKLLVKDFEDEMVKLYASFNRDHLQQFLSRHYNYSVEKAISVCEEKKCVSELVYLLSKVGENRKALKLIVDELRDPEKAILFVSESDDRELWDFLLDYSMDRPAFIQTLVVAAGDLIDPLPVISRIPRGVEITGLREALVQICGNVQMDRLVHELVARLIAAESMELTGRYMSLRAQGTVFELDRVPTETLVCRDGRLATEEQFLGHRWKGSAATVAEKINHVAYIRRHIGR</sequence>
<dbReference type="GO" id="GO:0034727">
    <property type="term" value="P:piecemeal microautophagy of the nucleus"/>
    <property type="evidence" value="ECO:0007669"/>
    <property type="project" value="EnsemblFungi"/>
</dbReference>
<evidence type="ECO:0000256" key="3">
    <source>
        <dbReference type="PROSITE-ProRule" id="PRU01006"/>
    </source>
</evidence>
<name>A0A1B7SK47_9ASCO</name>
<dbReference type="GO" id="GO:0000329">
    <property type="term" value="C:fungal-type vacuole membrane"/>
    <property type="evidence" value="ECO:0007669"/>
    <property type="project" value="EnsemblFungi"/>
</dbReference>
<proteinExistence type="predicted"/>
<protein>
    <recommendedName>
        <fullName evidence="5">Vps41 beta-propeller domain-containing protein</fullName>
    </recommendedName>
</protein>
<dbReference type="GO" id="GO:0034058">
    <property type="term" value="P:endosomal vesicle fusion"/>
    <property type="evidence" value="ECO:0007669"/>
    <property type="project" value="TreeGrafter"/>
</dbReference>
<dbReference type="RefSeq" id="XP_018211768.1">
    <property type="nucleotide sequence ID" value="XM_018357411.1"/>
</dbReference>
<dbReference type="GO" id="GO:0006624">
    <property type="term" value="P:vacuolar protein processing"/>
    <property type="evidence" value="ECO:0007669"/>
    <property type="project" value="EnsemblFungi"/>
</dbReference>
<gene>
    <name evidence="6" type="ORF">OGATHE_006252</name>
</gene>
<dbReference type="EMBL" id="JAEUBD010001540">
    <property type="protein sequence ID" value="KAH3659368.1"/>
    <property type="molecule type" value="Genomic_DNA"/>
</dbReference>
<dbReference type="InterPro" id="IPR045111">
    <property type="entry name" value="Vps41/Vps8"/>
</dbReference>
<dbReference type="GO" id="GO:0035091">
    <property type="term" value="F:phosphatidylinositol binding"/>
    <property type="evidence" value="ECO:0007669"/>
    <property type="project" value="EnsemblFungi"/>
</dbReference>
<dbReference type="SUPFAM" id="SSF50978">
    <property type="entry name" value="WD40 repeat-like"/>
    <property type="match status" value="1"/>
</dbReference>
<dbReference type="Gene3D" id="2.130.10.10">
    <property type="entry name" value="YVTN repeat-like/Quinoprotein amine dehydrogenase"/>
    <property type="match status" value="1"/>
</dbReference>
<dbReference type="InterPro" id="IPR000547">
    <property type="entry name" value="Clathrin_H-chain/VPS_repeat"/>
</dbReference>
<keyword evidence="1" id="KW-0813">Transport</keyword>
<dbReference type="SMART" id="SM00299">
    <property type="entry name" value="CLH"/>
    <property type="match status" value="1"/>
</dbReference>
<dbReference type="AlphaFoldDB" id="A0A1B7SK47"/>
<evidence type="ECO:0000256" key="1">
    <source>
        <dbReference type="ARBA" id="ARBA00022448"/>
    </source>
</evidence>
<dbReference type="PANTHER" id="PTHR12616:SF1">
    <property type="entry name" value="VACUOLAR PROTEIN SORTING-ASSOCIATED PROTEIN 41 HOMOLOG"/>
    <property type="match status" value="1"/>
</dbReference>
<evidence type="ECO:0000256" key="2">
    <source>
        <dbReference type="ARBA" id="ARBA00022927"/>
    </source>
</evidence>
<dbReference type="Pfam" id="PF23411">
    <property type="entry name" value="Beta-prop_Vps41"/>
    <property type="match status" value="1"/>
</dbReference>
<feature type="repeat" description="CHCR" evidence="3">
    <location>
        <begin position="615"/>
        <end position="758"/>
    </location>
</feature>